<name>A0ABT9IY35_9BACL</name>
<reference evidence="2 3" key="1">
    <citation type="submission" date="2023-08" db="EMBL/GenBank/DDBJ databases">
        <authorList>
            <person name="Park J.-S."/>
        </authorList>
    </citation>
    <scope>NUCLEOTIDE SEQUENCE [LARGE SCALE GENOMIC DNA]</scope>
    <source>
        <strain evidence="2 3">2205SS18-9</strain>
    </source>
</reference>
<keyword evidence="1" id="KW-0812">Transmembrane</keyword>
<proteinExistence type="predicted"/>
<sequence length="150" mass="17576">MELRRKYIFSISLIILIFGLIRVYFYVQNDQYEDIILTDQMMNEFRQIAWSTLDASEKEYVIIEPHEAEVELIQLDQSSLIHPKYKKIKIGNKVDIQVDQIAEKKLMKMKSEGKSAVKVTLTTKFDSWLGSYTVVIDPKSRYAVGFYPLL</sequence>
<dbReference type="Proteomes" id="UP001231941">
    <property type="component" value="Unassembled WGS sequence"/>
</dbReference>
<evidence type="ECO:0000256" key="1">
    <source>
        <dbReference type="SAM" id="Phobius"/>
    </source>
</evidence>
<keyword evidence="1" id="KW-0472">Membrane</keyword>
<evidence type="ECO:0000313" key="2">
    <source>
        <dbReference type="EMBL" id="MDP5274266.1"/>
    </source>
</evidence>
<dbReference type="RefSeq" id="WP_305991551.1">
    <property type="nucleotide sequence ID" value="NZ_JAVAMP010000002.1"/>
</dbReference>
<comment type="caution">
    <text evidence="2">The sequence shown here is derived from an EMBL/GenBank/DDBJ whole genome shotgun (WGS) entry which is preliminary data.</text>
</comment>
<accession>A0ABT9IY35</accession>
<gene>
    <name evidence="2" type="ORF">Q5Y73_09110</name>
</gene>
<evidence type="ECO:0000313" key="3">
    <source>
        <dbReference type="Proteomes" id="UP001231941"/>
    </source>
</evidence>
<organism evidence="2 3">
    <name type="scientific">Chengkuizengella axinellae</name>
    <dbReference type="NCBI Taxonomy" id="3064388"/>
    <lineage>
        <taxon>Bacteria</taxon>
        <taxon>Bacillati</taxon>
        <taxon>Bacillota</taxon>
        <taxon>Bacilli</taxon>
        <taxon>Bacillales</taxon>
        <taxon>Paenibacillaceae</taxon>
        <taxon>Chengkuizengella</taxon>
    </lineage>
</organism>
<protein>
    <submittedName>
        <fullName evidence="2">Uncharacterized protein</fullName>
    </submittedName>
</protein>
<feature type="transmembrane region" description="Helical" evidence="1">
    <location>
        <begin position="7"/>
        <end position="27"/>
    </location>
</feature>
<keyword evidence="3" id="KW-1185">Reference proteome</keyword>
<dbReference type="EMBL" id="JAVAMP010000002">
    <property type="protein sequence ID" value="MDP5274266.1"/>
    <property type="molecule type" value="Genomic_DNA"/>
</dbReference>
<keyword evidence="1" id="KW-1133">Transmembrane helix</keyword>